<feature type="compositionally biased region" description="Basic and acidic residues" evidence="1">
    <location>
        <begin position="1"/>
        <end position="10"/>
    </location>
</feature>
<keyword evidence="3" id="KW-1185">Reference proteome</keyword>
<proteinExistence type="predicted"/>
<organism evidence="2 3">
    <name type="scientific">Nocardia terpenica</name>
    <dbReference type="NCBI Taxonomy" id="455432"/>
    <lineage>
        <taxon>Bacteria</taxon>
        <taxon>Bacillati</taxon>
        <taxon>Actinomycetota</taxon>
        <taxon>Actinomycetes</taxon>
        <taxon>Mycobacteriales</taxon>
        <taxon>Nocardiaceae</taxon>
        <taxon>Nocardia</taxon>
    </lineage>
</organism>
<sequence length="102" mass="11746">MILHTNDLHQRGTGILDPERGPSPERTAFVRRVPASEPVRDPFVYVNHIVESLERFVDVWTTALDSSLNCDWGMLEDEFPKIAILMEEVEKAHQAWTSLHSY</sequence>
<evidence type="ECO:0000313" key="3">
    <source>
        <dbReference type="Proteomes" id="UP000076512"/>
    </source>
</evidence>
<dbReference type="EMBL" id="LWGR01000013">
    <property type="protein sequence ID" value="KZM70491.1"/>
    <property type="molecule type" value="Genomic_DNA"/>
</dbReference>
<reference evidence="2 3" key="1">
    <citation type="submission" date="2016-04" db="EMBL/GenBank/DDBJ databases">
        <authorList>
            <person name="Evans L.H."/>
            <person name="Alamgir A."/>
            <person name="Owens N."/>
            <person name="Weber N.D."/>
            <person name="Virtaneva K."/>
            <person name="Barbian K."/>
            <person name="Babar A."/>
            <person name="Rosenke K."/>
        </authorList>
    </citation>
    <scope>NUCLEOTIDE SEQUENCE [LARGE SCALE GENOMIC DNA]</scope>
    <source>
        <strain evidence="2 3">IFM 0406</strain>
    </source>
</reference>
<dbReference type="AlphaFoldDB" id="A0A164JKK0"/>
<evidence type="ECO:0000313" key="2">
    <source>
        <dbReference type="EMBL" id="KZM70491.1"/>
    </source>
</evidence>
<gene>
    <name evidence="2" type="ORF">AWN90_38525</name>
</gene>
<dbReference type="Proteomes" id="UP000076512">
    <property type="component" value="Unassembled WGS sequence"/>
</dbReference>
<protein>
    <submittedName>
        <fullName evidence="2">Uncharacterized protein</fullName>
    </submittedName>
</protein>
<evidence type="ECO:0000256" key="1">
    <source>
        <dbReference type="SAM" id="MobiDB-lite"/>
    </source>
</evidence>
<dbReference type="RefSeq" id="WP_067593521.1">
    <property type="nucleotide sequence ID" value="NZ_JABMCZ010000003.1"/>
</dbReference>
<accession>A0A164JKK0</accession>
<dbReference type="OrthoDB" id="4289252at2"/>
<comment type="caution">
    <text evidence="2">The sequence shown here is derived from an EMBL/GenBank/DDBJ whole genome shotgun (WGS) entry which is preliminary data.</text>
</comment>
<name>A0A164JKK0_9NOCA</name>
<feature type="region of interest" description="Disordered" evidence="1">
    <location>
        <begin position="1"/>
        <end position="23"/>
    </location>
</feature>